<proteinExistence type="predicted"/>
<keyword evidence="2" id="KW-1185">Reference proteome</keyword>
<name>E9GGW1_DAPPU</name>
<dbReference type="KEGG" id="dpx:DAPPUDRAFT_242531"/>
<dbReference type="HOGENOM" id="CLU_2374892_0_0_1"/>
<dbReference type="OrthoDB" id="6368241at2759"/>
<dbReference type="AlphaFoldDB" id="E9GGW1"/>
<dbReference type="EMBL" id="GL732544">
    <property type="protein sequence ID" value="EFX81091.1"/>
    <property type="molecule type" value="Genomic_DNA"/>
</dbReference>
<protein>
    <submittedName>
        <fullName evidence="1">Uncharacterized protein</fullName>
    </submittedName>
</protein>
<evidence type="ECO:0000313" key="1">
    <source>
        <dbReference type="EMBL" id="EFX81091.1"/>
    </source>
</evidence>
<reference evidence="1 2" key="1">
    <citation type="journal article" date="2011" name="Science">
        <title>The ecoresponsive genome of Daphnia pulex.</title>
        <authorList>
            <person name="Colbourne J.K."/>
            <person name="Pfrender M.E."/>
            <person name="Gilbert D."/>
            <person name="Thomas W.K."/>
            <person name="Tucker A."/>
            <person name="Oakley T.H."/>
            <person name="Tokishita S."/>
            <person name="Aerts A."/>
            <person name="Arnold G.J."/>
            <person name="Basu M.K."/>
            <person name="Bauer D.J."/>
            <person name="Caceres C.E."/>
            <person name="Carmel L."/>
            <person name="Casola C."/>
            <person name="Choi J.H."/>
            <person name="Detter J.C."/>
            <person name="Dong Q."/>
            <person name="Dusheyko S."/>
            <person name="Eads B.D."/>
            <person name="Frohlich T."/>
            <person name="Geiler-Samerotte K.A."/>
            <person name="Gerlach D."/>
            <person name="Hatcher P."/>
            <person name="Jogdeo S."/>
            <person name="Krijgsveld J."/>
            <person name="Kriventseva E.V."/>
            <person name="Kultz D."/>
            <person name="Laforsch C."/>
            <person name="Lindquist E."/>
            <person name="Lopez J."/>
            <person name="Manak J.R."/>
            <person name="Muller J."/>
            <person name="Pangilinan J."/>
            <person name="Patwardhan R.P."/>
            <person name="Pitluck S."/>
            <person name="Pritham E.J."/>
            <person name="Rechtsteiner A."/>
            <person name="Rho M."/>
            <person name="Rogozin I.B."/>
            <person name="Sakarya O."/>
            <person name="Salamov A."/>
            <person name="Schaack S."/>
            <person name="Shapiro H."/>
            <person name="Shiga Y."/>
            <person name="Skalitzky C."/>
            <person name="Smith Z."/>
            <person name="Souvorov A."/>
            <person name="Sung W."/>
            <person name="Tang Z."/>
            <person name="Tsuchiya D."/>
            <person name="Tu H."/>
            <person name="Vos H."/>
            <person name="Wang M."/>
            <person name="Wolf Y.I."/>
            <person name="Yamagata H."/>
            <person name="Yamada T."/>
            <person name="Ye Y."/>
            <person name="Shaw J.R."/>
            <person name="Andrews J."/>
            <person name="Crease T.J."/>
            <person name="Tang H."/>
            <person name="Lucas S.M."/>
            <person name="Robertson H.M."/>
            <person name="Bork P."/>
            <person name="Koonin E.V."/>
            <person name="Zdobnov E.M."/>
            <person name="Grigoriev I.V."/>
            <person name="Lynch M."/>
            <person name="Boore J.L."/>
        </authorList>
    </citation>
    <scope>NUCLEOTIDE SEQUENCE [LARGE SCALE GENOMIC DNA]</scope>
</reference>
<sequence>MAPTPTSSKLIEIEQERIKYVSNICARFIADYLIQLDNLNLNKRELWLKIRLGEVVLIYDEYTKRLRQQDWSPSLDRVVMGSFDRSFSGRLTEKP</sequence>
<dbReference type="InParanoid" id="E9GGW1"/>
<dbReference type="Proteomes" id="UP000000305">
    <property type="component" value="Unassembled WGS sequence"/>
</dbReference>
<accession>E9GGW1</accession>
<gene>
    <name evidence="1" type="ORF">DAPPUDRAFT_242531</name>
</gene>
<evidence type="ECO:0000313" key="2">
    <source>
        <dbReference type="Proteomes" id="UP000000305"/>
    </source>
</evidence>
<organism evidence="1 2">
    <name type="scientific">Daphnia pulex</name>
    <name type="common">Water flea</name>
    <dbReference type="NCBI Taxonomy" id="6669"/>
    <lineage>
        <taxon>Eukaryota</taxon>
        <taxon>Metazoa</taxon>
        <taxon>Ecdysozoa</taxon>
        <taxon>Arthropoda</taxon>
        <taxon>Crustacea</taxon>
        <taxon>Branchiopoda</taxon>
        <taxon>Diplostraca</taxon>
        <taxon>Cladocera</taxon>
        <taxon>Anomopoda</taxon>
        <taxon>Daphniidae</taxon>
        <taxon>Daphnia</taxon>
    </lineage>
</organism>
<dbReference type="PhylomeDB" id="E9GGW1"/>